<evidence type="ECO:0000313" key="2">
    <source>
        <dbReference type="Proteomes" id="UP000230292"/>
    </source>
</evidence>
<evidence type="ECO:0000313" key="1">
    <source>
        <dbReference type="EMBL" id="PIW36591.1"/>
    </source>
</evidence>
<proteinExistence type="predicted"/>
<dbReference type="AlphaFoldDB" id="A0A2M7H2Y9"/>
<comment type="caution">
    <text evidence="1">The sequence shown here is derived from an EMBL/GenBank/DDBJ whole genome shotgun (WGS) entry which is preliminary data.</text>
</comment>
<protein>
    <submittedName>
        <fullName evidence="1">Uncharacterized protein</fullName>
    </submittedName>
</protein>
<accession>A0A2M7H2Y9</accession>
<dbReference type="EMBL" id="PFGC01000046">
    <property type="protein sequence ID" value="PIW36591.1"/>
    <property type="molecule type" value="Genomic_DNA"/>
</dbReference>
<gene>
    <name evidence="1" type="ORF">COW24_04505</name>
</gene>
<sequence>MKTCFKCNRYFSGWKSHGPDFPYQDWSIIEKKDINVGTQAEVAAMEGTAACKACGYVGNFSCVYGDGYTFKDPDPTHNIFA</sequence>
<name>A0A2M7H2Y9_9BACT</name>
<dbReference type="Proteomes" id="UP000230292">
    <property type="component" value="Unassembled WGS sequence"/>
</dbReference>
<organism evidence="1 2">
    <name type="scientific">Candidatus Kerfeldbacteria bacterium CG15_BIG_FIL_POST_REV_8_21_14_020_45_12</name>
    <dbReference type="NCBI Taxonomy" id="2014247"/>
    <lineage>
        <taxon>Bacteria</taxon>
        <taxon>Candidatus Kerfeldiibacteriota</taxon>
    </lineage>
</organism>
<reference evidence="1 2" key="1">
    <citation type="submission" date="2017-09" db="EMBL/GenBank/DDBJ databases">
        <title>Depth-based differentiation of microbial function through sediment-hosted aquifers and enrichment of novel symbionts in the deep terrestrial subsurface.</title>
        <authorList>
            <person name="Probst A.J."/>
            <person name="Ladd B."/>
            <person name="Jarett J.K."/>
            <person name="Geller-Mcgrath D.E."/>
            <person name="Sieber C.M."/>
            <person name="Emerson J.B."/>
            <person name="Anantharaman K."/>
            <person name="Thomas B.C."/>
            <person name="Malmstrom R."/>
            <person name="Stieglmeier M."/>
            <person name="Klingl A."/>
            <person name="Woyke T."/>
            <person name="Ryan C.M."/>
            <person name="Banfield J.F."/>
        </authorList>
    </citation>
    <scope>NUCLEOTIDE SEQUENCE [LARGE SCALE GENOMIC DNA]</scope>
    <source>
        <strain evidence="1">CG15_BIG_FIL_POST_REV_8_21_14_020_45_12</strain>
    </source>
</reference>